<gene>
    <name evidence="9" type="ORF">CLUMA_CG012844</name>
</gene>
<feature type="transmembrane region" description="Helical" evidence="8">
    <location>
        <begin position="54"/>
        <end position="77"/>
    </location>
</feature>
<dbReference type="PANTHER" id="PTHR21421">
    <property type="entry name" value="GUSTATORY RECEPTOR"/>
    <property type="match status" value="1"/>
</dbReference>
<proteinExistence type="inferred from homology"/>
<evidence type="ECO:0000256" key="7">
    <source>
        <dbReference type="ARBA" id="ARBA00023170"/>
    </source>
</evidence>
<keyword evidence="7" id="KW-0675">Receptor</keyword>
<keyword evidence="5 8" id="KW-1133">Transmembrane helix</keyword>
<sequence>MPYCSNIEQVSSMKGKLSRIHAVYCLMVQIFIVIMLSTLIYYFVKAEHFHYGKIIPVIFFMNCFAISINLVYISWYLPSVFTSWSDFEAKYSEDDEKLTTKPWKFFSFFMTVAFLEHFVSKVVDYEGASFCFHFHSTKFEAFSRGIIPDFFKVVPYSHLYGFYVVFTQTESIMQSIYFWFSFVFLISRTMAVLWNGSLVYQESKVIIRIINNVPSEFYYREVKFFQHYAESETIAMSSFGIFDITKSSILEVR</sequence>
<evidence type="ECO:0000256" key="8">
    <source>
        <dbReference type="SAM" id="Phobius"/>
    </source>
</evidence>
<keyword evidence="10" id="KW-1185">Reference proteome</keyword>
<evidence type="ECO:0000256" key="5">
    <source>
        <dbReference type="ARBA" id="ARBA00022989"/>
    </source>
</evidence>
<evidence type="ECO:0000256" key="6">
    <source>
        <dbReference type="ARBA" id="ARBA00023136"/>
    </source>
</evidence>
<dbReference type="OrthoDB" id="5800391at2759"/>
<keyword evidence="6 8" id="KW-0472">Membrane</keyword>
<name>A0A1J1IGZ8_9DIPT</name>
<dbReference type="InterPro" id="IPR009318">
    <property type="entry name" value="Gustatory_rcpt"/>
</dbReference>
<feature type="transmembrane region" description="Helical" evidence="8">
    <location>
        <begin position="176"/>
        <end position="200"/>
    </location>
</feature>
<keyword evidence="4 8" id="KW-0812">Transmembrane</keyword>
<keyword evidence="3" id="KW-1003">Cell membrane</keyword>
<evidence type="ECO:0000256" key="1">
    <source>
        <dbReference type="ARBA" id="ARBA00004651"/>
    </source>
</evidence>
<evidence type="ECO:0000256" key="4">
    <source>
        <dbReference type="ARBA" id="ARBA00022692"/>
    </source>
</evidence>
<dbReference type="PANTHER" id="PTHR21421:SF29">
    <property type="entry name" value="GUSTATORY RECEPTOR 5A FOR TREHALOSE-RELATED"/>
    <property type="match status" value="1"/>
</dbReference>
<dbReference type="AlphaFoldDB" id="A0A1J1IGZ8"/>
<organism evidence="9 10">
    <name type="scientific">Clunio marinus</name>
    <dbReference type="NCBI Taxonomy" id="568069"/>
    <lineage>
        <taxon>Eukaryota</taxon>
        <taxon>Metazoa</taxon>
        <taxon>Ecdysozoa</taxon>
        <taxon>Arthropoda</taxon>
        <taxon>Hexapoda</taxon>
        <taxon>Insecta</taxon>
        <taxon>Pterygota</taxon>
        <taxon>Neoptera</taxon>
        <taxon>Endopterygota</taxon>
        <taxon>Diptera</taxon>
        <taxon>Nematocera</taxon>
        <taxon>Chironomoidea</taxon>
        <taxon>Chironomidae</taxon>
        <taxon>Clunio</taxon>
    </lineage>
</organism>
<comment type="similarity">
    <text evidence="2">Belongs to the insect chemoreceptor superfamily. Gustatory receptor (GR) family. Gr5a subfamily.</text>
</comment>
<accession>A0A1J1IGZ8</accession>
<evidence type="ECO:0000256" key="3">
    <source>
        <dbReference type="ARBA" id="ARBA00022475"/>
    </source>
</evidence>
<evidence type="ECO:0000313" key="9">
    <source>
        <dbReference type="EMBL" id="CRK99525.1"/>
    </source>
</evidence>
<reference evidence="9 10" key="1">
    <citation type="submission" date="2015-04" db="EMBL/GenBank/DDBJ databases">
        <authorList>
            <person name="Syromyatnikov M.Y."/>
            <person name="Popov V.N."/>
        </authorList>
    </citation>
    <scope>NUCLEOTIDE SEQUENCE [LARGE SCALE GENOMIC DNA]</scope>
</reference>
<evidence type="ECO:0000313" key="10">
    <source>
        <dbReference type="Proteomes" id="UP000183832"/>
    </source>
</evidence>
<dbReference type="GO" id="GO:0033041">
    <property type="term" value="F:sweet taste receptor activity"/>
    <property type="evidence" value="ECO:0007669"/>
    <property type="project" value="TreeGrafter"/>
</dbReference>
<dbReference type="Proteomes" id="UP000183832">
    <property type="component" value="Unassembled WGS sequence"/>
</dbReference>
<dbReference type="GO" id="GO:0005886">
    <property type="term" value="C:plasma membrane"/>
    <property type="evidence" value="ECO:0007669"/>
    <property type="project" value="UniProtKB-SubCell"/>
</dbReference>
<protein>
    <submittedName>
        <fullName evidence="9">CLUMA_CG012844, isoform A</fullName>
    </submittedName>
</protein>
<feature type="transmembrane region" description="Helical" evidence="8">
    <location>
        <begin position="20"/>
        <end position="42"/>
    </location>
</feature>
<dbReference type="Pfam" id="PF06151">
    <property type="entry name" value="Trehalose_recp"/>
    <property type="match status" value="1"/>
</dbReference>
<comment type="subcellular location">
    <subcellularLocation>
        <location evidence="1">Cell membrane</location>
        <topology evidence="1">Multi-pass membrane protein</topology>
    </subcellularLocation>
</comment>
<dbReference type="EMBL" id="CVRI01000051">
    <property type="protein sequence ID" value="CRK99525.1"/>
    <property type="molecule type" value="Genomic_DNA"/>
</dbReference>
<evidence type="ECO:0000256" key="2">
    <source>
        <dbReference type="ARBA" id="ARBA00005327"/>
    </source>
</evidence>